<dbReference type="AlphaFoldDB" id="F5SZR1"/>
<feature type="region of interest" description="Disordered" evidence="1">
    <location>
        <begin position="1"/>
        <end position="21"/>
    </location>
</feature>
<dbReference type="EMBL" id="AFIG01000001">
    <property type="protein sequence ID" value="EGL54488.1"/>
    <property type="molecule type" value="Genomic_DNA"/>
</dbReference>
<reference evidence="2 3" key="1">
    <citation type="journal article" date="2011" name="J. Bacteriol.">
        <title>Draft genome sequence of Methylophaga aminisulfidivorans MP T.</title>
        <authorList>
            <person name="Han G.H."/>
            <person name="Kim W."/>
            <person name="Chun J."/>
            <person name="Kim S.W."/>
        </authorList>
    </citation>
    <scope>NUCLEOTIDE SEQUENCE [LARGE SCALE GENOMIC DNA]</scope>
    <source>
        <strain evidence="3">MP(T)</strain>
    </source>
</reference>
<evidence type="ECO:0000313" key="3">
    <source>
        <dbReference type="Proteomes" id="UP000003544"/>
    </source>
</evidence>
<name>F5SZR1_9GAMM</name>
<protein>
    <submittedName>
        <fullName evidence="2">Uncharacterized protein</fullName>
    </submittedName>
</protein>
<proteinExistence type="predicted"/>
<evidence type="ECO:0000256" key="1">
    <source>
        <dbReference type="SAM" id="MobiDB-lite"/>
    </source>
</evidence>
<dbReference type="STRING" id="1026882.MAMP_01151"/>
<comment type="caution">
    <text evidence="2">The sequence shown here is derived from an EMBL/GenBank/DDBJ whole genome shotgun (WGS) entry which is preliminary data.</text>
</comment>
<organism evidence="2 3">
    <name type="scientific">Methylophaga aminisulfidivorans MP</name>
    <dbReference type="NCBI Taxonomy" id="1026882"/>
    <lineage>
        <taxon>Bacteria</taxon>
        <taxon>Pseudomonadati</taxon>
        <taxon>Pseudomonadota</taxon>
        <taxon>Gammaproteobacteria</taxon>
        <taxon>Thiotrichales</taxon>
        <taxon>Piscirickettsiaceae</taxon>
        <taxon>Methylophaga</taxon>
    </lineage>
</organism>
<dbReference type="Proteomes" id="UP000003544">
    <property type="component" value="Unassembled WGS sequence"/>
</dbReference>
<gene>
    <name evidence="2" type="ORF">MAMP_01151</name>
</gene>
<accession>F5SZR1</accession>
<keyword evidence="3" id="KW-1185">Reference proteome</keyword>
<evidence type="ECO:0000313" key="2">
    <source>
        <dbReference type="EMBL" id="EGL54488.1"/>
    </source>
</evidence>
<sequence length="37" mass="4536">MKASMRPISVSQNRFTAAREKRKHKKLKFQNYLWRLS</sequence>